<dbReference type="EMBL" id="LT907782">
    <property type="protein sequence ID" value="SNX59753.1"/>
    <property type="molecule type" value="Genomic_DNA"/>
</dbReference>
<gene>
    <name evidence="9" type="ORF">SAMN06296273_1187</name>
</gene>
<keyword evidence="2" id="KW-0227">DNA damage</keyword>
<evidence type="ECO:0000256" key="6">
    <source>
        <dbReference type="ARBA" id="ARBA00023236"/>
    </source>
</evidence>
<dbReference type="PRINTS" id="PR00726">
    <property type="entry name" value="LEXASERPTASE"/>
</dbReference>
<dbReference type="InterPro" id="IPR015927">
    <property type="entry name" value="Peptidase_S24_S26A/B/C"/>
</dbReference>
<evidence type="ECO:0000256" key="2">
    <source>
        <dbReference type="ARBA" id="ARBA00022763"/>
    </source>
</evidence>
<dbReference type="Pfam" id="PF00717">
    <property type="entry name" value="Peptidase_S24"/>
    <property type="match status" value="1"/>
</dbReference>
<dbReference type="CDD" id="cd06529">
    <property type="entry name" value="S24_LexA-like"/>
    <property type="match status" value="1"/>
</dbReference>
<dbReference type="GO" id="GO:0003677">
    <property type="term" value="F:DNA binding"/>
    <property type="evidence" value="ECO:0007669"/>
    <property type="project" value="InterPro"/>
</dbReference>
<proteinExistence type="inferred from homology"/>
<dbReference type="InterPro" id="IPR036286">
    <property type="entry name" value="LexA/Signal_pep-like_sf"/>
</dbReference>
<name>A0A285BY47_9PROT</name>
<keyword evidence="3 7" id="KW-0378">Hydrolase</keyword>
<dbReference type="InterPro" id="IPR050077">
    <property type="entry name" value="LexA_repressor"/>
</dbReference>
<organism evidence="9 10">
    <name type="scientific">Nitrosomonas ureae</name>
    <dbReference type="NCBI Taxonomy" id="44577"/>
    <lineage>
        <taxon>Bacteria</taxon>
        <taxon>Pseudomonadati</taxon>
        <taxon>Pseudomonadota</taxon>
        <taxon>Betaproteobacteria</taxon>
        <taxon>Nitrosomonadales</taxon>
        <taxon>Nitrosomonadaceae</taxon>
        <taxon>Nitrosomonas</taxon>
    </lineage>
</organism>
<keyword evidence="5" id="KW-0234">DNA repair</keyword>
<dbReference type="Proteomes" id="UP000242498">
    <property type="component" value="Chromosome I"/>
</dbReference>
<dbReference type="GO" id="GO:0009432">
    <property type="term" value="P:SOS response"/>
    <property type="evidence" value="ECO:0007669"/>
    <property type="project" value="UniProtKB-KW"/>
</dbReference>
<dbReference type="GO" id="GO:0006281">
    <property type="term" value="P:DNA repair"/>
    <property type="evidence" value="ECO:0007669"/>
    <property type="project" value="UniProtKB-KW"/>
</dbReference>
<evidence type="ECO:0000256" key="4">
    <source>
        <dbReference type="ARBA" id="ARBA00022813"/>
    </source>
</evidence>
<dbReference type="GO" id="GO:0016787">
    <property type="term" value="F:hydrolase activity"/>
    <property type="evidence" value="ECO:0007669"/>
    <property type="project" value="UniProtKB-KW"/>
</dbReference>
<dbReference type="PANTHER" id="PTHR33516">
    <property type="entry name" value="LEXA REPRESSOR"/>
    <property type="match status" value="1"/>
</dbReference>
<dbReference type="InterPro" id="IPR006197">
    <property type="entry name" value="Peptidase_S24_LexA"/>
</dbReference>
<dbReference type="PANTHER" id="PTHR33516:SF2">
    <property type="entry name" value="LEXA REPRESSOR-RELATED"/>
    <property type="match status" value="1"/>
</dbReference>
<feature type="domain" description="Peptidase S24/S26A/S26B/S26C" evidence="8">
    <location>
        <begin position="14"/>
        <end position="130"/>
    </location>
</feature>
<dbReference type="AlphaFoldDB" id="A0A285BY47"/>
<sequence>MFLRSQPEFNIDLPLYLDKVSAGFPSPAADYEEKRLNPDDYLISNKDSTFFARVKGDSMIDAGIFENDVIVVDRSVNPKVGDIVLAVINGEFTVKYLGKNKDGALLIPANKDFQTIEVKDNPTFEVWGVVTGSMRKFK</sequence>
<evidence type="ECO:0000313" key="10">
    <source>
        <dbReference type="Proteomes" id="UP000242498"/>
    </source>
</evidence>
<evidence type="ECO:0000313" key="9">
    <source>
        <dbReference type="EMBL" id="SNX59753.1"/>
    </source>
</evidence>
<comment type="similarity">
    <text evidence="1 7">Belongs to the peptidase S24 family.</text>
</comment>
<dbReference type="NCBIfam" id="NF007621">
    <property type="entry name" value="PRK10276.1"/>
    <property type="match status" value="1"/>
</dbReference>
<reference evidence="9 10" key="1">
    <citation type="submission" date="2017-08" db="EMBL/GenBank/DDBJ databases">
        <authorList>
            <person name="de Groot N.N."/>
        </authorList>
    </citation>
    <scope>NUCLEOTIDE SEQUENCE [LARGE SCALE GENOMIC DNA]</scope>
    <source>
        <strain evidence="9 10">Nm15</strain>
    </source>
</reference>
<dbReference type="GO" id="GO:0006355">
    <property type="term" value="P:regulation of DNA-templated transcription"/>
    <property type="evidence" value="ECO:0007669"/>
    <property type="project" value="InterPro"/>
</dbReference>
<protein>
    <submittedName>
        <fullName evidence="9">DNA polymerase V</fullName>
    </submittedName>
</protein>
<evidence type="ECO:0000256" key="1">
    <source>
        <dbReference type="ARBA" id="ARBA00007484"/>
    </source>
</evidence>
<evidence type="ECO:0000256" key="7">
    <source>
        <dbReference type="RuleBase" id="RU003991"/>
    </source>
</evidence>
<dbReference type="Gene3D" id="2.10.109.10">
    <property type="entry name" value="Umud Fragment, subunit A"/>
    <property type="match status" value="1"/>
</dbReference>
<keyword evidence="4 7" id="KW-0068">Autocatalytic cleavage</keyword>
<dbReference type="SUPFAM" id="SSF51306">
    <property type="entry name" value="LexA/Signal peptidase"/>
    <property type="match status" value="1"/>
</dbReference>
<keyword evidence="6" id="KW-0742">SOS response</keyword>
<accession>A0A285BY47</accession>
<evidence type="ECO:0000256" key="5">
    <source>
        <dbReference type="ARBA" id="ARBA00023204"/>
    </source>
</evidence>
<evidence type="ECO:0000256" key="3">
    <source>
        <dbReference type="ARBA" id="ARBA00022801"/>
    </source>
</evidence>
<evidence type="ECO:0000259" key="8">
    <source>
        <dbReference type="Pfam" id="PF00717"/>
    </source>
</evidence>
<dbReference type="InterPro" id="IPR039418">
    <property type="entry name" value="LexA-like"/>
</dbReference>